<name>A0A554S744_9ACTN</name>
<dbReference type="GO" id="GO:0030288">
    <property type="term" value="C:outer membrane-bounded periplasmic space"/>
    <property type="evidence" value="ECO:0007669"/>
    <property type="project" value="TreeGrafter"/>
</dbReference>
<feature type="chain" id="PRO_5022000196" evidence="5">
    <location>
        <begin position="23"/>
        <end position="328"/>
    </location>
</feature>
<dbReference type="Pfam" id="PF01497">
    <property type="entry name" value="Peripla_BP_2"/>
    <property type="match status" value="1"/>
</dbReference>
<feature type="domain" description="Fe/B12 periplasmic-binding" evidence="6">
    <location>
        <begin position="58"/>
        <end position="327"/>
    </location>
</feature>
<evidence type="ECO:0000313" key="8">
    <source>
        <dbReference type="Proteomes" id="UP000316988"/>
    </source>
</evidence>
<comment type="caution">
    <text evidence="7">The sequence shown here is derived from an EMBL/GenBank/DDBJ whole genome shotgun (WGS) entry which is preliminary data.</text>
</comment>
<comment type="similarity">
    <text evidence="2">Belongs to the bacterial solute-binding protein 8 family.</text>
</comment>
<protein>
    <submittedName>
        <fullName evidence="7">Iron-siderophore ABC transporter substrate-binding protein</fullName>
    </submittedName>
</protein>
<dbReference type="RefSeq" id="WP_143914067.1">
    <property type="nucleotide sequence ID" value="NZ_VLNT01000011.1"/>
</dbReference>
<evidence type="ECO:0000256" key="3">
    <source>
        <dbReference type="ARBA" id="ARBA00022448"/>
    </source>
</evidence>
<comment type="subcellular location">
    <subcellularLocation>
        <location evidence="1">Cell envelope</location>
    </subcellularLocation>
</comment>
<sequence>MHYRLTAAVAALALSLGLTACGADDSEGTAGKGAAGDDFPATVATEFGDVTIDEAPERVVALGWGDAETALALGVQPVGASDWLGFEGEGVGPWADGLYDEAPELIGTLEPSYEQIASLKPDLILDVKSSGEQERYDRLSQIAPTVAIPEGKQSFLTSMEEQVAMISTALGAPEKGEELLADVEQQFADAAAEHPEFQDKTISVAAFTSEGWGAYIQGNERVAFMERLGFEQNPAIEELTPEDFTAKLANEQIGVLDADLLVVFPIWLPATDVTDQPLFQQIPAVQEGRSIVFTDDDEDIRQSYSANTVLSVPFALESVVPMLADAVG</sequence>
<proteinExistence type="inferred from homology"/>
<dbReference type="PROSITE" id="PS51257">
    <property type="entry name" value="PROKAR_LIPOPROTEIN"/>
    <property type="match status" value="1"/>
</dbReference>
<keyword evidence="4 5" id="KW-0732">Signal</keyword>
<dbReference type="PANTHER" id="PTHR30532:SF24">
    <property type="entry name" value="FERRIC ENTEROBACTIN-BINDING PERIPLASMIC PROTEIN FEPB"/>
    <property type="match status" value="1"/>
</dbReference>
<dbReference type="EMBL" id="VLNT01000011">
    <property type="protein sequence ID" value="TSD62126.1"/>
    <property type="molecule type" value="Genomic_DNA"/>
</dbReference>
<evidence type="ECO:0000313" key="7">
    <source>
        <dbReference type="EMBL" id="TSD62126.1"/>
    </source>
</evidence>
<keyword evidence="3" id="KW-0813">Transport</keyword>
<dbReference type="PANTHER" id="PTHR30532">
    <property type="entry name" value="IRON III DICITRATE-BINDING PERIPLASMIC PROTEIN"/>
    <property type="match status" value="1"/>
</dbReference>
<dbReference type="AlphaFoldDB" id="A0A554S744"/>
<organism evidence="7 8">
    <name type="scientific">Aeromicrobium piscarium</name>
    <dbReference type="NCBI Taxonomy" id="2590901"/>
    <lineage>
        <taxon>Bacteria</taxon>
        <taxon>Bacillati</taxon>
        <taxon>Actinomycetota</taxon>
        <taxon>Actinomycetes</taxon>
        <taxon>Propionibacteriales</taxon>
        <taxon>Nocardioidaceae</taxon>
        <taxon>Aeromicrobium</taxon>
    </lineage>
</organism>
<evidence type="ECO:0000256" key="1">
    <source>
        <dbReference type="ARBA" id="ARBA00004196"/>
    </source>
</evidence>
<evidence type="ECO:0000256" key="4">
    <source>
        <dbReference type="ARBA" id="ARBA00022729"/>
    </source>
</evidence>
<dbReference type="InterPro" id="IPR002491">
    <property type="entry name" value="ABC_transptr_periplasmic_BD"/>
</dbReference>
<evidence type="ECO:0000256" key="2">
    <source>
        <dbReference type="ARBA" id="ARBA00008814"/>
    </source>
</evidence>
<dbReference type="PROSITE" id="PS50983">
    <property type="entry name" value="FE_B12_PBP"/>
    <property type="match status" value="1"/>
</dbReference>
<accession>A0A554S744</accession>
<feature type="signal peptide" evidence="5">
    <location>
        <begin position="1"/>
        <end position="22"/>
    </location>
</feature>
<dbReference type="GO" id="GO:1901678">
    <property type="term" value="P:iron coordination entity transport"/>
    <property type="evidence" value="ECO:0007669"/>
    <property type="project" value="UniProtKB-ARBA"/>
</dbReference>
<dbReference type="OrthoDB" id="9793175at2"/>
<dbReference type="InterPro" id="IPR051313">
    <property type="entry name" value="Bact_iron-sidero_bind"/>
</dbReference>
<reference evidence="7 8" key="1">
    <citation type="submission" date="2019-07" db="EMBL/GenBank/DDBJ databases">
        <authorList>
            <person name="Zhao L.H."/>
        </authorList>
    </citation>
    <scope>NUCLEOTIDE SEQUENCE [LARGE SCALE GENOMIC DNA]</scope>
    <source>
        <strain evidence="7 8">Co35</strain>
    </source>
</reference>
<dbReference type="SUPFAM" id="SSF53807">
    <property type="entry name" value="Helical backbone' metal receptor"/>
    <property type="match status" value="1"/>
</dbReference>
<gene>
    <name evidence="7" type="ORF">FNM00_13510</name>
</gene>
<dbReference type="Proteomes" id="UP000316988">
    <property type="component" value="Unassembled WGS sequence"/>
</dbReference>
<evidence type="ECO:0000256" key="5">
    <source>
        <dbReference type="SAM" id="SignalP"/>
    </source>
</evidence>
<dbReference type="Gene3D" id="3.40.50.1980">
    <property type="entry name" value="Nitrogenase molybdenum iron protein domain"/>
    <property type="match status" value="2"/>
</dbReference>
<evidence type="ECO:0000259" key="6">
    <source>
        <dbReference type="PROSITE" id="PS50983"/>
    </source>
</evidence>
<keyword evidence="8" id="KW-1185">Reference proteome</keyword>
<dbReference type="CDD" id="cd01146">
    <property type="entry name" value="FhuD"/>
    <property type="match status" value="1"/>
</dbReference>